<reference evidence="1 2" key="1">
    <citation type="submission" date="2020-08" db="EMBL/GenBank/DDBJ databases">
        <title>Genomic Encyclopedia of Type Strains, Phase III (KMG-III): the genomes of soil and plant-associated and newly described type strains.</title>
        <authorList>
            <person name="Whitman W."/>
        </authorList>
    </citation>
    <scope>NUCLEOTIDE SEQUENCE [LARGE SCALE GENOMIC DNA]</scope>
    <source>
        <strain evidence="1 2">CECT 3266</strain>
    </source>
</reference>
<dbReference type="AlphaFoldDB" id="A0A7W7LKK0"/>
<name>A0A7W7LKK0_9ACTN</name>
<gene>
    <name evidence="1" type="ORF">FHS39_000954</name>
</gene>
<sequence>MTLLCLVVLTVWFGLSLLGQLPGNQAGRLRRHDPASLIPNWSFFAPRPVTFDYHLLYRDELWDLTITDWTEIPLVEPRAWWCFLWNPRRRAKKALFDSCSMLLRLRSTLSEHEAGALALHRSVPYLMLLNHVSGLPHPHARGTQFALLRTFGPESAPAPVVVFSSQFHAVEEAHGDPAAVPGPAAG</sequence>
<comment type="caution">
    <text evidence="1">The sequence shown here is derived from an EMBL/GenBank/DDBJ whole genome shotgun (WGS) entry which is preliminary data.</text>
</comment>
<dbReference type="EMBL" id="JACHJH010000001">
    <property type="protein sequence ID" value="MBB4891954.1"/>
    <property type="molecule type" value="Genomic_DNA"/>
</dbReference>
<keyword evidence="2" id="KW-1185">Reference proteome</keyword>
<evidence type="ECO:0000313" key="1">
    <source>
        <dbReference type="EMBL" id="MBB4891954.1"/>
    </source>
</evidence>
<protein>
    <submittedName>
        <fullName evidence="1">Uncharacterized protein</fullName>
    </submittedName>
</protein>
<evidence type="ECO:0000313" key="2">
    <source>
        <dbReference type="Proteomes" id="UP000556084"/>
    </source>
</evidence>
<dbReference type="Proteomes" id="UP000556084">
    <property type="component" value="Unassembled WGS sequence"/>
</dbReference>
<accession>A0A7W7LKK0</accession>
<dbReference type="RefSeq" id="WP_184346447.1">
    <property type="nucleotide sequence ID" value="NZ_JACHJH010000001.1"/>
</dbReference>
<proteinExistence type="predicted"/>
<organism evidence="1 2">
    <name type="scientific">Streptomyces olivoverticillatus</name>
    <dbReference type="NCBI Taxonomy" id="66427"/>
    <lineage>
        <taxon>Bacteria</taxon>
        <taxon>Bacillati</taxon>
        <taxon>Actinomycetota</taxon>
        <taxon>Actinomycetes</taxon>
        <taxon>Kitasatosporales</taxon>
        <taxon>Streptomycetaceae</taxon>
        <taxon>Streptomyces</taxon>
    </lineage>
</organism>